<dbReference type="InterPro" id="IPR002931">
    <property type="entry name" value="Transglutaminase-like"/>
</dbReference>
<name>A0A5K7YD97_9BACT</name>
<dbReference type="SUPFAM" id="SSF54001">
    <property type="entry name" value="Cysteine proteinases"/>
    <property type="match status" value="1"/>
</dbReference>
<dbReference type="Proteomes" id="UP000427906">
    <property type="component" value="Chromosome"/>
</dbReference>
<dbReference type="PANTHER" id="PTHR33490:SF3">
    <property type="entry name" value="CONSERVED INTEGRAL MEMBRANE PROTEIN"/>
    <property type="match status" value="1"/>
</dbReference>
<reference evidence="2 3" key="1">
    <citation type="submission" date="2019-11" db="EMBL/GenBank/DDBJ databases">
        <title>Comparative genomics of hydrocarbon-degrading Desulfosarcina strains.</title>
        <authorList>
            <person name="Watanabe M."/>
            <person name="Kojima H."/>
            <person name="Fukui M."/>
        </authorList>
    </citation>
    <scope>NUCLEOTIDE SEQUENCE [LARGE SCALE GENOMIC DNA]</scope>
    <source>
        <strain evidence="2 3">PL12</strain>
    </source>
</reference>
<gene>
    <name evidence="2" type="ORF">DSCA_10480</name>
</gene>
<dbReference type="PANTHER" id="PTHR33490">
    <property type="entry name" value="BLR5614 PROTEIN-RELATED"/>
    <property type="match status" value="1"/>
</dbReference>
<feature type="domain" description="Transglutaminase-like" evidence="1">
    <location>
        <begin position="27"/>
        <end position="140"/>
    </location>
</feature>
<dbReference type="EMBL" id="AP021874">
    <property type="protein sequence ID" value="BBO67118.1"/>
    <property type="molecule type" value="Genomic_DNA"/>
</dbReference>
<evidence type="ECO:0000313" key="3">
    <source>
        <dbReference type="Proteomes" id="UP000427906"/>
    </source>
</evidence>
<protein>
    <recommendedName>
        <fullName evidence="1">Transglutaminase-like domain-containing protein</fullName>
    </recommendedName>
</protein>
<keyword evidence="3" id="KW-1185">Reference proteome</keyword>
<dbReference type="InterPro" id="IPR038765">
    <property type="entry name" value="Papain-like_cys_pep_sf"/>
</dbReference>
<evidence type="ECO:0000259" key="1">
    <source>
        <dbReference type="Pfam" id="PF01841"/>
    </source>
</evidence>
<dbReference type="AlphaFoldDB" id="A0A5K7YD97"/>
<dbReference type="Pfam" id="PF01841">
    <property type="entry name" value="Transglut_core"/>
    <property type="match status" value="1"/>
</dbReference>
<dbReference type="OrthoDB" id="4697328at2"/>
<dbReference type="RefSeq" id="WP_155315407.1">
    <property type="nucleotide sequence ID" value="NZ_AP021874.1"/>
</dbReference>
<sequence>MLPDVSEMLLPTAIIDSDHEKVMAFTRSHAGAAASPRDQAVRLFYAVRDGIRYAPYSIDLTVQGMRASTALATGRGWCVPKAVLLAACCRALKIPARLGFADVRNHLTTQRLRKLMKTDIFFWHGYTSLFIGGRWVKATPAFNIELCERFHLKPLDFDGRADSIYHPFDQLGNAHMAYIRHRGEFADVPLDRIIDTLQRSYGPLLSPAPVDFYDDVDRERPAG</sequence>
<proteinExistence type="predicted"/>
<accession>A0A5K7YD97</accession>
<organism evidence="2 3">
    <name type="scientific">Desulfosarcina alkanivorans</name>
    <dbReference type="NCBI Taxonomy" id="571177"/>
    <lineage>
        <taxon>Bacteria</taxon>
        <taxon>Pseudomonadati</taxon>
        <taxon>Thermodesulfobacteriota</taxon>
        <taxon>Desulfobacteria</taxon>
        <taxon>Desulfobacterales</taxon>
        <taxon>Desulfosarcinaceae</taxon>
        <taxon>Desulfosarcina</taxon>
    </lineage>
</organism>
<dbReference type="KEGG" id="dalk:DSCA_10480"/>
<evidence type="ECO:0000313" key="2">
    <source>
        <dbReference type="EMBL" id="BBO67118.1"/>
    </source>
</evidence>
<dbReference type="Gene3D" id="3.10.620.30">
    <property type="match status" value="1"/>
</dbReference>